<dbReference type="Gene3D" id="2.30.30.700">
    <property type="entry name" value="SLA1 homology domain 1"/>
    <property type="match status" value="1"/>
</dbReference>
<proteinExistence type="inferred from homology"/>
<feature type="compositionally biased region" description="Basic and acidic residues" evidence="6">
    <location>
        <begin position="501"/>
        <end position="518"/>
    </location>
</feature>
<organism evidence="8 9">
    <name type="scientific">Boothiomyces macroporosus</name>
    <dbReference type="NCBI Taxonomy" id="261099"/>
    <lineage>
        <taxon>Eukaryota</taxon>
        <taxon>Fungi</taxon>
        <taxon>Fungi incertae sedis</taxon>
        <taxon>Chytridiomycota</taxon>
        <taxon>Chytridiomycota incertae sedis</taxon>
        <taxon>Chytridiomycetes</taxon>
        <taxon>Rhizophydiales</taxon>
        <taxon>Terramycetaceae</taxon>
        <taxon>Boothiomyces</taxon>
    </lineage>
</organism>
<feature type="domain" description="SH3" evidence="7">
    <location>
        <begin position="2"/>
        <end position="65"/>
    </location>
</feature>
<feature type="domain" description="SH3" evidence="7">
    <location>
        <begin position="67"/>
        <end position="126"/>
    </location>
</feature>
<keyword evidence="5" id="KW-0175">Coiled coil</keyword>
<dbReference type="InterPro" id="IPR007131">
    <property type="entry name" value="SHD1"/>
</dbReference>
<keyword evidence="9" id="KW-1185">Reference proteome</keyword>
<dbReference type="GO" id="GO:0043130">
    <property type="term" value="F:ubiquitin binding"/>
    <property type="evidence" value="ECO:0007669"/>
    <property type="project" value="InterPro"/>
</dbReference>
<evidence type="ECO:0000256" key="6">
    <source>
        <dbReference type="SAM" id="MobiDB-lite"/>
    </source>
</evidence>
<dbReference type="Gene3D" id="1.10.150.50">
    <property type="entry name" value="Transcription Factor, Ets-1"/>
    <property type="match status" value="1"/>
</dbReference>
<evidence type="ECO:0000256" key="3">
    <source>
        <dbReference type="ARBA" id="ARBA00022443"/>
    </source>
</evidence>
<feature type="compositionally biased region" description="Basic and acidic residues" evidence="6">
    <location>
        <begin position="363"/>
        <end position="432"/>
    </location>
</feature>
<gene>
    <name evidence="8" type="primary">SLA1</name>
    <name evidence="8" type="ORF">HK103_004357</name>
</gene>
<dbReference type="PROSITE" id="PS50002">
    <property type="entry name" value="SH3"/>
    <property type="match status" value="3"/>
</dbReference>
<dbReference type="CDD" id="cd00174">
    <property type="entry name" value="SH3"/>
    <property type="match status" value="1"/>
</dbReference>
<feature type="region of interest" description="Disordered" evidence="6">
    <location>
        <begin position="748"/>
        <end position="816"/>
    </location>
</feature>
<evidence type="ECO:0000256" key="1">
    <source>
        <dbReference type="ARBA" id="ARBA00007948"/>
    </source>
</evidence>
<dbReference type="InterPro" id="IPR036028">
    <property type="entry name" value="SH3-like_dom_sf"/>
</dbReference>
<dbReference type="InterPro" id="IPR013761">
    <property type="entry name" value="SAM/pointed_sf"/>
</dbReference>
<dbReference type="Pfam" id="PF00018">
    <property type="entry name" value="SH3_1"/>
    <property type="match status" value="3"/>
</dbReference>
<feature type="compositionally biased region" description="Low complexity" evidence="6">
    <location>
        <begin position="776"/>
        <end position="794"/>
    </location>
</feature>
<dbReference type="SMART" id="SM00326">
    <property type="entry name" value="SH3"/>
    <property type="match status" value="3"/>
</dbReference>
<dbReference type="InterPro" id="IPR001452">
    <property type="entry name" value="SH3_domain"/>
</dbReference>
<feature type="compositionally biased region" description="Low complexity" evidence="6">
    <location>
        <begin position="1174"/>
        <end position="1188"/>
    </location>
</feature>
<feature type="region of interest" description="Disordered" evidence="6">
    <location>
        <begin position="478"/>
        <end position="518"/>
    </location>
</feature>
<sequence length="1194" mass="132114">MKCKIVAKVLYDYEAQTDEELTIKEGGILLITDDTDQDWWTAYERPLDTFQEGRTGLVPLTYVEEATPICIVNAIYDYDAQTDEEITIREGDLIRIYEKVDADWWFGKHDHDVGLVPSTYVEEQHDSGPAPIPPPAVDQADAEAQKNQLLNALGGLGFKKTETKEQPSGIIYGPDDIPYYAFVDIDKKKKKNSVKGLLGVSAKEKKIYFLYDTKEIIYTIPIKSVKKYSEKKTKLTIQLESDTKEYEAQHKSEVLLIISQIEMAMSAPDKQPSPVAPMPSLPTPTPTPPAVANPASSIAKVAIALYDYEPVESGELAIVENDMLIVLDNSDPDWWLVKHLKKHGEGLVPKTYVELQTPGVARKPQEDAKEKERQELERKRQEELRREEMEREEERQREERRRAEEQRKQEEKRREEERQREEERRKEEERKAAIPQVPTRPKLDTPSLPTRPTEVPTLPTRPKVEAVAVPTLPTRPVANVPTIPKRPEIPESRPTVPVSRPKVESAPEKKDFPDPAKIRDWTDKTGKFTVKAAYHGISDNKVQLHKENGVIIGVPFEKLDDTSLDYLRSIPGNEKYDFGSKLNAPLPPQQKKASSTNLLSPVDNSAHTFNGFDWKDWLVKAGVASSDASTYAQKFVDQRMDSSILSDIDRDALRAMGITEGDIIRIRKAANLPQISAQVRAKTAQNEAEAQARNLQILNARGQSAKQIADDEALARELQNQEYASHGRPSNVNKVNPATLFEAGNLLKAGNKSPTNARAATNTTSNFNKPPSTQHVSNASSLGLSSNVSSSANNDPWGAFSGPANPSPQTNTSSAHDPFLKAKQQQEETQKTLETARLAIQKANEQAKQAAALEEQNRLAKQSELALQKAQETAKQAMLIQQQAHQKLMAAQQGGISQPILPMQTIPMQPLQPMPMQTINPAQFAPRPLVAPLIPTPSANPTPGFVPTGALAGNAFNSMNPTMMTPQQTGIATKVTSTGVVKPSWSNASKIEITLAPNQPFGNVQQSNDPYAAFKDANPNAPSIFSSPSMASSGALTPNMTGNSGNFAQNQLGNTFSNTRSSFHQPGFQNQMPTGPAMQMMNQPTGMMNQPTGMMNRPMMSQPSGMGMMPQGGMMNPGMGMTQGMMNPNMGMMNQGMGMNPNMTGMNQNMTGMPMNNQMNPQMMSGSFNQSSMFPNQNYPNNFNQSNQGYNQYR</sequence>
<feature type="coiled-coil region" evidence="5">
    <location>
        <begin position="826"/>
        <end position="873"/>
    </location>
</feature>
<comment type="similarity">
    <text evidence="1">Belongs to the SLA1 family.</text>
</comment>
<dbReference type="Pfam" id="PF18017">
    <property type="entry name" value="SAM_4"/>
    <property type="match status" value="1"/>
</dbReference>
<feature type="region of interest" description="Disordered" evidence="6">
    <location>
        <begin position="358"/>
        <end position="458"/>
    </location>
</feature>
<feature type="compositionally biased region" description="Pro residues" evidence="6">
    <location>
        <begin position="274"/>
        <end position="291"/>
    </location>
</feature>
<evidence type="ECO:0000256" key="4">
    <source>
        <dbReference type="PROSITE-ProRule" id="PRU00192"/>
    </source>
</evidence>
<evidence type="ECO:0000256" key="5">
    <source>
        <dbReference type="SAM" id="Coils"/>
    </source>
</evidence>
<dbReference type="PRINTS" id="PR00452">
    <property type="entry name" value="SH3DOMAIN"/>
</dbReference>
<dbReference type="PANTHER" id="PTHR14167">
    <property type="entry name" value="SH3 DOMAIN-CONTAINING"/>
    <property type="match status" value="1"/>
</dbReference>
<evidence type="ECO:0000256" key="2">
    <source>
        <dbReference type="ARBA" id="ARBA00020357"/>
    </source>
</evidence>
<name>A0AAD5UJQ8_9FUNG</name>
<dbReference type="Gene3D" id="2.30.30.40">
    <property type="entry name" value="SH3 Domains"/>
    <property type="match status" value="3"/>
</dbReference>
<dbReference type="EMBL" id="JADGKB010000035">
    <property type="protein sequence ID" value="KAJ3257730.1"/>
    <property type="molecule type" value="Genomic_DNA"/>
</dbReference>
<dbReference type="InterPro" id="IPR050384">
    <property type="entry name" value="Endophilin_SH3RF"/>
</dbReference>
<dbReference type="GO" id="GO:0042802">
    <property type="term" value="F:identical protein binding"/>
    <property type="evidence" value="ECO:0007669"/>
    <property type="project" value="InterPro"/>
</dbReference>
<evidence type="ECO:0000313" key="9">
    <source>
        <dbReference type="Proteomes" id="UP001210925"/>
    </source>
</evidence>
<dbReference type="Proteomes" id="UP001210925">
    <property type="component" value="Unassembled WGS sequence"/>
</dbReference>
<keyword evidence="3 4" id="KW-0728">SH3 domain</keyword>
<dbReference type="GO" id="GO:0005737">
    <property type="term" value="C:cytoplasm"/>
    <property type="evidence" value="ECO:0007669"/>
    <property type="project" value="TreeGrafter"/>
</dbReference>
<protein>
    <recommendedName>
        <fullName evidence="2">Actin cytoskeleton-regulatory complex protein SLA1</fullName>
    </recommendedName>
</protein>
<accession>A0AAD5UJQ8</accession>
<dbReference type="Pfam" id="PF03983">
    <property type="entry name" value="SHD1"/>
    <property type="match status" value="1"/>
</dbReference>
<dbReference type="GO" id="GO:0008092">
    <property type="term" value="F:cytoskeletal protein binding"/>
    <property type="evidence" value="ECO:0007669"/>
    <property type="project" value="InterPro"/>
</dbReference>
<dbReference type="PANTHER" id="PTHR14167:SF116">
    <property type="entry name" value="CAP, ISOFORM AC"/>
    <property type="match status" value="1"/>
</dbReference>
<feature type="region of interest" description="Disordered" evidence="6">
    <location>
        <begin position="1170"/>
        <end position="1194"/>
    </location>
</feature>
<dbReference type="GO" id="GO:0030674">
    <property type="term" value="F:protein-macromolecule adaptor activity"/>
    <property type="evidence" value="ECO:0007669"/>
    <property type="project" value="InterPro"/>
</dbReference>
<feature type="compositionally biased region" description="Low complexity" evidence="6">
    <location>
        <begin position="755"/>
        <end position="768"/>
    </location>
</feature>
<feature type="region of interest" description="Disordered" evidence="6">
    <location>
        <begin position="268"/>
        <end position="291"/>
    </location>
</feature>
<evidence type="ECO:0000313" key="8">
    <source>
        <dbReference type="EMBL" id="KAJ3257730.1"/>
    </source>
</evidence>
<dbReference type="SUPFAM" id="SSF50044">
    <property type="entry name" value="SH3-domain"/>
    <property type="match status" value="3"/>
</dbReference>
<evidence type="ECO:0000259" key="7">
    <source>
        <dbReference type="PROSITE" id="PS50002"/>
    </source>
</evidence>
<reference evidence="8" key="1">
    <citation type="submission" date="2020-05" db="EMBL/GenBank/DDBJ databases">
        <title>Phylogenomic resolution of chytrid fungi.</title>
        <authorList>
            <person name="Stajich J.E."/>
            <person name="Amses K."/>
            <person name="Simmons R."/>
            <person name="Seto K."/>
            <person name="Myers J."/>
            <person name="Bonds A."/>
            <person name="Quandt C.A."/>
            <person name="Barry K."/>
            <person name="Liu P."/>
            <person name="Grigoriev I."/>
            <person name="Longcore J.E."/>
            <person name="James T.Y."/>
        </authorList>
    </citation>
    <scope>NUCLEOTIDE SEQUENCE</scope>
    <source>
        <strain evidence="8">PLAUS21</strain>
    </source>
</reference>
<feature type="domain" description="SH3" evidence="7">
    <location>
        <begin position="297"/>
        <end position="358"/>
    </location>
</feature>
<comment type="caution">
    <text evidence="8">The sequence shown here is derived from an EMBL/GenBank/DDBJ whole genome shotgun (WGS) entry which is preliminary data.</text>
</comment>
<dbReference type="AlphaFoldDB" id="A0AAD5UJQ8"/>